<gene>
    <name evidence="2" type="ORF">COT91_01160</name>
</gene>
<comment type="caution">
    <text evidence="2">The sequence shown here is derived from an EMBL/GenBank/DDBJ whole genome shotgun (WGS) entry which is preliminary data.</text>
</comment>
<name>A0A2H0VEG7_9BACT</name>
<dbReference type="PANTHER" id="PTHR12526:SF572">
    <property type="entry name" value="BLL5144 PROTEIN"/>
    <property type="match status" value="1"/>
</dbReference>
<evidence type="ECO:0000259" key="1">
    <source>
        <dbReference type="Pfam" id="PF00534"/>
    </source>
</evidence>
<dbReference type="AlphaFoldDB" id="A0A2H0VEG7"/>
<organism evidence="2 3">
    <name type="scientific">Candidatus Doudnabacteria bacterium CG10_big_fil_rev_8_21_14_0_10_41_10</name>
    <dbReference type="NCBI Taxonomy" id="1974551"/>
    <lineage>
        <taxon>Bacteria</taxon>
        <taxon>Candidatus Doudnaibacteriota</taxon>
    </lineage>
</organism>
<dbReference type="InterPro" id="IPR008928">
    <property type="entry name" value="6-hairpin_glycosidase_sf"/>
</dbReference>
<dbReference type="Gene3D" id="3.40.50.2000">
    <property type="entry name" value="Glycogen Phosphorylase B"/>
    <property type="match status" value="2"/>
</dbReference>
<dbReference type="PANTHER" id="PTHR12526">
    <property type="entry name" value="GLYCOSYLTRANSFERASE"/>
    <property type="match status" value="1"/>
</dbReference>
<dbReference type="SUPFAM" id="SSF48208">
    <property type="entry name" value="Six-hairpin glycosidases"/>
    <property type="match status" value="1"/>
</dbReference>
<accession>A0A2H0VEG7</accession>
<dbReference type="SUPFAM" id="SSF53756">
    <property type="entry name" value="UDP-Glycosyltransferase/glycogen phosphorylase"/>
    <property type="match status" value="1"/>
</dbReference>
<reference evidence="3" key="1">
    <citation type="submission" date="2017-09" db="EMBL/GenBank/DDBJ databases">
        <title>Depth-based differentiation of microbial function through sediment-hosted aquifers and enrichment of novel symbionts in the deep terrestrial subsurface.</title>
        <authorList>
            <person name="Probst A.J."/>
            <person name="Ladd B."/>
            <person name="Jarett J.K."/>
            <person name="Geller-Mcgrath D.E."/>
            <person name="Sieber C.M.K."/>
            <person name="Emerson J.B."/>
            <person name="Anantharaman K."/>
            <person name="Thomas B.C."/>
            <person name="Malmstrom R."/>
            <person name="Stieglmeier M."/>
            <person name="Klingl A."/>
            <person name="Woyke T."/>
            <person name="Ryan C.M."/>
            <person name="Banfield J.F."/>
        </authorList>
    </citation>
    <scope>NUCLEOTIDE SEQUENCE [LARGE SCALE GENOMIC DNA]</scope>
</reference>
<dbReference type="GO" id="GO:0005975">
    <property type="term" value="P:carbohydrate metabolic process"/>
    <property type="evidence" value="ECO:0007669"/>
    <property type="project" value="InterPro"/>
</dbReference>
<sequence length="744" mass="84870">MLIKKPSSHDTIILSLSTYPPRECGIATFTQDLCRAINKRYNPTIKSKVIAINENETSLYNYPGIVQGQIAADHASHYVSLAQEINKLNPIKLVNIQHEFGIFGGNWGDYIIPFLQVIKKPVVTSFHTVLPQPKKNIIDNVKTIAKYSKAIIVMNHRSKVLLENNYSIPKSKIILIPHGIPSTTFDPSDSFKSDFGLKNRLVLTTFGFLSPDKGIQYVIRALPRLIKKHPNLIYLLLGATHPVLRSREGEAYRNSLVREIELLGLKKYVKFYNKYLSYEELVNYLKATDIYISPSLNPNQSVSGTLSYALGCGRPAVSTPSEYAKWVINDKNGILVKFRNPSAISHAISKLAGNEQLLKTMSQAAYASTRHMIWPNVASLYFDVYNRIANFAEKEKKFPDIKLDHLVKLTDKFGLIQHATYDKPNLRFGYSADDNARALIVCGQYYLLEPTQKVEDLIQTYLNFLHFVQRPNGSFANIVSIKKKKDTTFEEDAQGRIIWALGYLTAQDYLPKNILTKAKNLFQKSLVTINALKAPRAIAFAMSGLYFYLKNYPNKKLLIIFKKLADKQIKLYQESAAPQWLWFEDNLTYSNSKLSECLFFAYDITREKKYLKVGQTSLNFLTDITFKKKHYSPIGQNGWYAKGKHRSYYDQQPEDTASMVQSQITAYKTTKKLKHLTNAYQAFTWFLGKNNLQQMVYDEVTGGCHDGVGQYSLNLNEGAESTLSYLLARLEFENSQVRDHLEKI</sequence>
<dbReference type="CDD" id="cd03822">
    <property type="entry name" value="GT4_mannosyltransferase-like"/>
    <property type="match status" value="1"/>
</dbReference>
<dbReference type="InterPro" id="IPR001296">
    <property type="entry name" value="Glyco_trans_1"/>
</dbReference>
<feature type="domain" description="Glycosyl transferase family 1" evidence="1">
    <location>
        <begin position="198"/>
        <end position="366"/>
    </location>
</feature>
<dbReference type="EMBL" id="PFAJ01000015">
    <property type="protein sequence ID" value="PIR97481.1"/>
    <property type="molecule type" value="Genomic_DNA"/>
</dbReference>
<dbReference type="Proteomes" id="UP000230557">
    <property type="component" value="Unassembled WGS sequence"/>
</dbReference>
<dbReference type="GO" id="GO:0016757">
    <property type="term" value="F:glycosyltransferase activity"/>
    <property type="evidence" value="ECO:0007669"/>
    <property type="project" value="InterPro"/>
</dbReference>
<evidence type="ECO:0000313" key="2">
    <source>
        <dbReference type="EMBL" id="PIR97481.1"/>
    </source>
</evidence>
<protein>
    <submittedName>
        <fullName evidence="2">Glycosyl transferase family 1</fullName>
    </submittedName>
</protein>
<dbReference type="Pfam" id="PF00534">
    <property type="entry name" value="Glycos_transf_1"/>
    <property type="match status" value="1"/>
</dbReference>
<proteinExistence type="predicted"/>
<keyword evidence="2" id="KW-0808">Transferase</keyword>
<evidence type="ECO:0000313" key="3">
    <source>
        <dbReference type="Proteomes" id="UP000230557"/>
    </source>
</evidence>